<sequence length="282" mass="32228">MTNSAGFPRRRGWWDPDLAICWVCSTSTSTGISSKISSPKRFSRLPCSPQLARRFLDSEDATQRMAVSDALLFDRFAQRKTMDLSSEKFGERAQPVYEALSYDIAVITKLRQTQQQLELLLCSIKWEPFIEDLLVPCLLPDVLTHREKVEDAVAHARLMLIEADANIFYGCSFNCKHMLRNPSPIDKLFRAGGVKVLTPEDYPDTVPPEFQEDISEKDLRVFRIIPHETSFGSKSNVVFARLCDFDLKSILLGEPVARERVCQAHILIDKVWPTPKELYECR</sequence>
<accession>D8R2R6</accession>
<name>D8R2R6_SELML</name>
<dbReference type="Gramene" id="EFJ33773">
    <property type="protein sequence ID" value="EFJ33773"/>
    <property type="gene ID" value="SELMODRAFT_406550"/>
</dbReference>
<dbReference type="InParanoid" id="D8R2R6"/>
<gene>
    <name evidence="1" type="ORF">SELMODRAFT_406550</name>
</gene>
<organism evidence="2">
    <name type="scientific">Selaginella moellendorffii</name>
    <name type="common">Spikemoss</name>
    <dbReference type="NCBI Taxonomy" id="88036"/>
    <lineage>
        <taxon>Eukaryota</taxon>
        <taxon>Viridiplantae</taxon>
        <taxon>Streptophyta</taxon>
        <taxon>Embryophyta</taxon>
        <taxon>Tracheophyta</taxon>
        <taxon>Lycopodiopsida</taxon>
        <taxon>Selaginellales</taxon>
        <taxon>Selaginellaceae</taxon>
        <taxon>Selaginella</taxon>
    </lineage>
</organism>
<evidence type="ECO:0000313" key="2">
    <source>
        <dbReference type="Proteomes" id="UP000001514"/>
    </source>
</evidence>
<evidence type="ECO:0000313" key="1">
    <source>
        <dbReference type="EMBL" id="EFJ33773.1"/>
    </source>
</evidence>
<proteinExistence type="predicted"/>
<keyword evidence="2" id="KW-1185">Reference proteome</keyword>
<dbReference type="KEGG" id="smo:SELMODRAFT_406550"/>
<protein>
    <submittedName>
        <fullName evidence="1">Uncharacterized protein</fullName>
    </submittedName>
</protein>
<dbReference type="HOGENOM" id="CLU_988328_0_0_1"/>
<dbReference type="Proteomes" id="UP000001514">
    <property type="component" value="Unassembled WGS sequence"/>
</dbReference>
<reference evidence="1 2" key="1">
    <citation type="journal article" date="2011" name="Science">
        <title>The Selaginella genome identifies genetic changes associated with the evolution of vascular plants.</title>
        <authorList>
            <person name="Banks J.A."/>
            <person name="Nishiyama T."/>
            <person name="Hasebe M."/>
            <person name="Bowman J.L."/>
            <person name="Gribskov M."/>
            <person name="dePamphilis C."/>
            <person name="Albert V.A."/>
            <person name="Aono N."/>
            <person name="Aoyama T."/>
            <person name="Ambrose B.A."/>
            <person name="Ashton N.W."/>
            <person name="Axtell M.J."/>
            <person name="Barker E."/>
            <person name="Barker M.S."/>
            <person name="Bennetzen J.L."/>
            <person name="Bonawitz N.D."/>
            <person name="Chapple C."/>
            <person name="Cheng C."/>
            <person name="Correa L.G."/>
            <person name="Dacre M."/>
            <person name="DeBarry J."/>
            <person name="Dreyer I."/>
            <person name="Elias M."/>
            <person name="Engstrom E.M."/>
            <person name="Estelle M."/>
            <person name="Feng L."/>
            <person name="Finet C."/>
            <person name="Floyd S.K."/>
            <person name="Frommer W.B."/>
            <person name="Fujita T."/>
            <person name="Gramzow L."/>
            <person name="Gutensohn M."/>
            <person name="Harholt J."/>
            <person name="Hattori M."/>
            <person name="Heyl A."/>
            <person name="Hirai T."/>
            <person name="Hiwatashi Y."/>
            <person name="Ishikawa M."/>
            <person name="Iwata M."/>
            <person name="Karol K.G."/>
            <person name="Koehler B."/>
            <person name="Kolukisaoglu U."/>
            <person name="Kubo M."/>
            <person name="Kurata T."/>
            <person name="Lalonde S."/>
            <person name="Li K."/>
            <person name="Li Y."/>
            <person name="Litt A."/>
            <person name="Lyons E."/>
            <person name="Manning G."/>
            <person name="Maruyama T."/>
            <person name="Michael T.P."/>
            <person name="Mikami K."/>
            <person name="Miyazaki S."/>
            <person name="Morinaga S."/>
            <person name="Murata T."/>
            <person name="Mueller-Roeber B."/>
            <person name="Nelson D.R."/>
            <person name="Obara M."/>
            <person name="Oguri Y."/>
            <person name="Olmstead R.G."/>
            <person name="Onodera N."/>
            <person name="Petersen B.L."/>
            <person name="Pils B."/>
            <person name="Prigge M."/>
            <person name="Rensing S.A."/>
            <person name="Riano-Pachon D.M."/>
            <person name="Roberts A.W."/>
            <person name="Sato Y."/>
            <person name="Scheller H.V."/>
            <person name="Schulz B."/>
            <person name="Schulz C."/>
            <person name="Shakirov E.V."/>
            <person name="Shibagaki N."/>
            <person name="Shinohara N."/>
            <person name="Shippen D.E."/>
            <person name="Soerensen I."/>
            <person name="Sotooka R."/>
            <person name="Sugimoto N."/>
            <person name="Sugita M."/>
            <person name="Sumikawa N."/>
            <person name="Tanurdzic M."/>
            <person name="Theissen G."/>
            <person name="Ulvskov P."/>
            <person name="Wakazuki S."/>
            <person name="Weng J.K."/>
            <person name="Willats W.W."/>
            <person name="Wipf D."/>
            <person name="Wolf P.G."/>
            <person name="Yang L."/>
            <person name="Zimmer A.D."/>
            <person name="Zhu Q."/>
            <person name="Mitros T."/>
            <person name="Hellsten U."/>
            <person name="Loque D."/>
            <person name="Otillar R."/>
            <person name="Salamov A."/>
            <person name="Schmutz J."/>
            <person name="Shapiro H."/>
            <person name="Lindquist E."/>
            <person name="Lucas S."/>
            <person name="Rokhsar D."/>
            <person name="Grigoriev I.V."/>
        </authorList>
    </citation>
    <scope>NUCLEOTIDE SEQUENCE [LARGE SCALE GENOMIC DNA]</scope>
</reference>
<dbReference type="EMBL" id="GL377570">
    <property type="protein sequence ID" value="EFJ33773.1"/>
    <property type="molecule type" value="Genomic_DNA"/>
</dbReference>
<dbReference type="AlphaFoldDB" id="D8R2R6"/>